<evidence type="ECO:0000313" key="3">
    <source>
        <dbReference type="Proteomes" id="UP000477739"/>
    </source>
</evidence>
<dbReference type="Pfam" id="PF03538">
    <property type="entry name" value="VRP1"/>
    <property type="match status" value="1"/>
</dbReference>
<reference evidence="2 3" key="1">
    <citation type="submission" date="2019-11" db="EMBL/GenBank/DDBJ databases">
        <title>Escherichia alba sp. nov. isolated from the gut of plastic-eating superworms Zophobas atratus.</title>
        <authorList>
            <person name="Yang Y."/>
        </authorList>
    </citation>
    <scope>NUCLEOTIDE SEQUENCE [LARGE SCALE GENOMIC DNA]</scope>
    <source>
        <strain evidence="3">BIT-B35</strain>
    </source>
</reference>
<sequence>MSTDNLLSVSETESVIKLNKAGYRSVFDIINKGRDHFIKTVPDMNAAHAREIYRQAREHAETLKSLFRSWQLRQEPVIGGLKKLAPSPSSLLQETLLRNLGGDGDFSDLMARSADYADAASIQSLFSPGRYAVALYKVARNLHVDSSAVDINSRRPDLQNLILSETTMNQEITSLDLLLEILQGNNSDNLNALSKSFSPMSLPYDDKLTQINAAVGAQGRTLNGIWDSLSDIQASSFAADGYSIRSVSSPEVVSGQRFFLKTEGEMVWLSHATAGGAYLPGAHLNVGKPSAAAVQTAPLHITQQDGLLYLGIDGDVTLNDISLSGCYLMADSGEDNGNEGNYARMGNTAGNLDIKPARHLAITLEPDGKNGTWLKTSKGYIGHKSSDATDWPDALTVTEPNTETALLFTLCKDDTGDTTISPEATLPPDTAPNPPVRTILNLTPVSYQLMANEALTEADIASHYGLKNGAQRSASDLVTQLNDISVFREKTGLTFNQILELTAQADYAHNATDAHNSCPFYKYGNTSREDVWKYGAAYLNSGLDDIKQPDERLLWVQPEVRDTSGNITKPAALNFTDDTLVSLAGNAEKLIRLRNTTGLSFEMLDWVIVNASKAAGHDSPVLDTRVLRALAACVDMQKRYGITPDTFVSFIGPVNPYARKQEKSFYESLFTSADLTDSIPVGGTVKYNGDQGVYESICAKALGATIDEFTRTGRYCFGDAETFTMSESAAGQIYRFGAIPRMLGLTFAEAECLWQLMAGGTNNLLTALGRDTGFAAIDLIQRTEQVLSWMADNNLNLIQVQAMVSTIYSGTATAEMFTFLQNVYHSVKGTLSADAEKDDALLQKVCRALAGGFGLKANIMGPVTTWLSKTDADFTLDGYWASIAAFFDNAQNTTVDDLQQDTTGLVDATQRLSQLVLVARWLNLSEQGLTLLTDTPAQLDSSLSATPQPDLPLLLLLTRFKRWQSQVTTSVDEALRLLPVLADDASSAGEVAEKIAALHNLTADSVLNMNTLLFGDGKFPHSFAQLYSLLTWLRTGQMLNVGSAALHDLLTMAQSRVEAEDSVLISRVANALTAGMTA</sequence>
<keyword evidence="1" id="KW-0843">Virulence</keyword>
<dbReference type="OrthoDB" id="6463403at2"/>
<keyword evidence="3" id="KW-1185">Reference proteome</keyword>
<evidence type="ECO:0000256" key="1">
    <source>
        <dbReference type="ARBA" id="ARBA00023026"/>
    </source>
</evidence>
<name>A0A6L6ITR1_9ENTR</name>
<proteinExistence type="predicted"/>
<dbReference type="InterPro" id="IPR018003">
    <property type="entry name" value="Insecticidal_toxin/plasmid_vir"/>
</dbReference>
<evidence type="ECO:0000313" key="2">
    <source>
        <dbReference type="EMBL" id="MTH48113.1"/>
    </source>
</evidence>
<dbReference type="RefSeq" id="WP_155109614.1">
    <property type="nucleotide sequence ID" value="NZ_WMJZ01000029.1"/>
</dbReference>
<accession>A0A6L6ITR1</accession>
<dbReference type="AlphaFoldDB" id="A0A6L6ITR1"/>
<dbReference type="Proteomes" id="UP000477739">
    <property type="component" value="Unassembled WGS sequence"/>
</dbReference>
<comment type="caution">
    <text evidence="2">The sequence shown here is derived from an EMBL/GenBank/DDBJ whole genome shotgun (WGS) entry which is preliminary data.</text>
</comment>
<organism evidence="2 3">
    <name type="scientific">Intestinirhabdus alba</name>
    <dbReference type="NCBI Taxonomy" id="2899544"/>
    <lineage>
        <taxon>Bacteria</taxon>
        <taxon>Pseudomonadati</taxon>
        <taxon>Pseudomonadota</taxon>
        <taxon>Gammaproteobacteria</taxon>
        <taxon>Enterobacterales</taxon>
        <taxon>Enterobacteriaceae</taxon>
        <taxon>Intestinirhabdus</taxon>
    </lineage>
</organism>
<dbReference type="EMBL" id="WMJZ01000029">
    <property type="protein sequence ID" value="MTH48113.1"/>
    <property type="molecule type" value="Genomic_DNA"/>
</dbReference>
<gene>
    <name evidence="2" type="ORF">GJV78_17985</name>
</gene>
<protein>
    <submittedName>
        <fullName evidence="2">Toxin</fullName>
    </submittedName>
</protein>